<dbReference type="Proteomes" id="UP000325313">
    <property type="component" value="Unassembled WGS sequence"/>
</dbReference>
<sequence length="148" mass="17059">MQNPFPRKRISDREIISRLKSNIAWKSISSSLYKDYDGAVNPREHEPVTSYGEEDSVDEEFLEKDYHQVGITGQDIHPSRSPPHLSAFRPRSYRLTPSVGGREATARLYRTQTSAEAWSKRQKVNRTRAKTIKVKLSKGNFVHEYLVP</sequence>
<gene>
    <name evidence="2" type="primary">CHS-2_8</name>
    <name evidence="2" type="ORF">PGTUg99_004045</name>
</gene>
<name>A0A5B0LHK5_PUCGR</name>
<comment type="caution">
    <text evidence="2">The sequence shown here is derived from an EMBL/GenBank/DDBJ whole genome shotgun (WGS) entry which is preliminary data.</text>
</comment>
<dbReference type="EMBL" id="VDEP01000527">
    <property type="protein sequence ID" value="KAA1063755.1"/>
    <property type="molecule type" value="Genomic_DNA"/>
</dbReference>
<evidence type="ECO:0000256" key="1">
    <source>
        <dbReference type="SAM" id="MobiDB-lite"/>
    </source>
</evidence>
<proteinExistence type="predicted"/>
<protein>
    <submittedName>
        <fullName evidence="2">Chitin synthase 2</fullName>
    </submittedName>
</protein>
<feature type="compositionally biased region" description="Basic and acidic residues" evidence="1">
    <location>
        <begin position="36"/>
        <end position="47"/>
    </location>
</feature>
<reference evidence="2 3" key="1">
    <citation type="submission" date="2019-05" db="EMBL/GenBank/DDBJ databases">
        <title>Emergence of the Ug99 lineage of the wheat stem rust pathogen through somatic hybridization.</title>
        <authorList>
            <person name="Li F."/>
            <person name="Upadhyaya N.M."/>
            <person name="Sperschneider J."/>
            <person name="Matny O."/>
            <person name="Nguyen-Phuc H."/>
            <person name="Mago R."/>
            <person name="Raley C."/>
            <person name="Miller M.E."/>
            <person name="Silverstein K.A.T."/>
            <person name="Henningsen E."/>
            <person name="Hirsch C.D."/>
            <person name="Visser B."/>
            <person name="Pretorius Z.A."/>
            <person name="Steffenson B.J."/>
            <person name="Schwessinger B."/>
            <person name="Dodds P.N."/>
            <person name="Figueroa M."/>
        </authorList>
    </citation>
    <scope>NUCLEOTIDE SEQUENCE [LARGE SCALE GENOMIC DNA]</scope>
    <source>
        <strain evidence="2 3">Ug99</strain>
    </source>
</reference>
<feature type="region of interest" description="Disordered" evidence="1">
    <location>
        <begin position="36"/>
        <end position="55"/>
    </location>
</feature>
<organism evidence="2 3">
    <name type="scientific">Puccinia graminis f. sp. tritici</name>
    <dbReference type="NCBI Taxonomy" id="56615"/>
    <lineage>
        <taxon>Eukaryota</taxon>
        <taxon>Fungi</taxon>
        <taxon>Dikarya</taxon>
        <taxon>Basidiomycota</taxon>
        <taxon>Pucciniomycotina</taxon>
        <taxon>Pucciniomycetes</taxon>
        <taxon>Pucciniales</taxon>
        <taxon>Pucciniaceae</taxon>
        <taxon>Puccinia</taxon>
    </lineage>
</organism>
<evidence type="ECO:0000313" key="3">
    <source>
        <dbReference type="Proteomes" id="UP000325313"/>
    </source>
</evidence>
<accession>A0A5B0LHK5</accession>
<dbReference type="AlphaFoldDB" id="A0A5B0LHK5"/>
<evidence type="ECO:0000313" key="2">
    <source>
        <dbReference type="EMBL" id="KAA1063755.1"/>
    </source>
</evidence>